<evidence type="ECO:0000313" key="2">
    <source>
        <dbReference type="Proteomes" id="UP001210865"/>
    </source>
</evidence>
<proteinExistence type="predicted"/>
<organism evidence="1 2">
    <name type="scientific">Sphingomonas abietis</name>
    <dbReference type="NCBI Taxonomy" id="3012344"/>
    <lineage>
        <taxon>Bacteria</taxon>
        <taxon>Pseudomonadati</taxon>
        <taxon>Pseudomonadota</taxon>
        <taxon>Alphaproteobacteria</taxon>
        <taxon>Sphingomonadales</taxon>
        <taxon>Sphingomonadaceae</taxon>
        <taxon>Sphingomonas</taxon>
    </lineage>
</organism>
<dbReference type="RefSeq" id="WP_270078611.1">
    <property type="nucleotide sequence ID" value="NZ_CP115174.1"/>
</dbReference>
<accession>A0ABY7NR11</accession>
<keyword evidence="2" id="KW-1185">Reference proteome</keyword>
<gene>
    <name evidence="1" type="ORF">PBT88_07685</name>
</gene>
<protein>
    <submittedName>
        <fullName evidence="1">Uncharacterized protein</fullName>
    </submittedName>
</protein>
<dbReference type="Proteomes" id="UP001210865">
    <property type="component" value="Chromosome"/>
</dbReference>
<sequence length="85" mass="9546">MKGHFMGAAEKRDASMPFWPEAMGRKMALSYTQVSEGQMDEWEASGTVRFFRGGRNGQRLALREELKKAVEALRGSASAADDWFD</sequence>
<evidence type="ECO:0000313" key="1">
    <source>
        <dbReference type="EMBL" id="WBO23982.1"/>
    </source>
</evidence>
<name>A0ABY7NR11_9SPHN</name>
<dbReference type="EMBL" id="CP115174">
    <property type="protein sequence ID" value="WBO23982.1"/>
    <property type="molecule type" value="Genomic_DNA"/>
</dbReference>
<reference evidence="1 2" key="1">
    <citation type="submission" date="2022-12" db="EMBL/GenBank/DDBJ databases">
        <title>Sphingomonas abieness sp. nov., an endophytic bacterium isolated from Abies koreana.</title>
        <authorList>
            <person name="Jiang L."/>
            <person name="Lee J."/>
        </authorList>
    </citation>
    <scope>NUCLEOTIDE SEQUENCE [LARGE SCALE GENOMIC DNA]</scope>
    <source>
        <strain evidence="2">PAMB 00755</strain>
    </source>
</reference>